<name>A0ABQ0MC01_MYCCL</name>
<dbReference type="PANTHER" id="PTHR33365">
    <property type="entry name" value="YALI0B05434P"/>
    <property type="match status" value="1"/>
</dbReference>
<evidence type="ECO:0000259" key="4">
    <source>
        <dbReference type="PROSITE" id="PS51186"/>
    </source>
</evidence>
<evidence type="ECO:0000313" key="6">
    <source>
        <dbReference type="Proteomes" id="UP000815677"/>
    </source>
</evidence>
<gene>
    <name evidence="5" type="ORF">MCHLO_16977</name>
</gene>
<accession>A0ABQ0MC01</accession>
<sequence>MTFQVNLKTVISKAELDEAVDLCVQAYVGEAASDSMVGGDQSLKSVIFRAMTRAGELEGEVYFATENATGKIIGIAIWFPPGTALFGSAAQRALGFDSFMEQISAETKDFWETKYGPEVTKFINESIGQDGSRNSYYLNQLATLPGFQRRGVGSALLRTVHDKFKNGDSPPLFAHCAANEANARFYEGRGYKRRGIIEAGLVRRHLNHSAALCPLRLRPLSVVPSKLDPVVCGLPPAIRMAPSTSRPFTMISVLLIVLLVKIGGTVWLRQHTSQVEAGGYSYLGDDYPRAWPIALNGPVHMPLENSERYQTATSPATDEEWNAMVPNDGIIHLGDQRQPFSISMFHQLRCLDILRKEMWTAQRTGITKPDSLLNQHCLNYVRSHILCAADTVLDVVLSPLSHPLVVPEFFTCKDYSMVYDAVAQNQLAQ</sequence>
<dbReference type="Proteomes" id="UP000815677">
    <property type="component" value="Unassembled WGS sequence"/>
</dbReference>
<evidence type="ECO:0000256" key="2">
    <source>
        <dbReference type="ARBA" id="ARBA00023002"/>
    </source>
</evidence>
<comment type="similarity">
    <text evidence="3">Belongs to the ustYa family.</text>
</comment>
<dbReference type="EMBL" id="DF849967">
    <property type="protein sequence ID" value="GAT60885.1"/>
    <property type="molecule type" value="Genomic_DNA"/>
</dbReference>
<keyword evidence="6" id="KW-1185">Reference proteome</keyword>
<comment type="pathway">
    <text evidence="1">Mycotoxin biosynthesis.</text>
</comment>
<feature type="domain" description="N-acetyltransferase" evidence="4">
    <location>
        <begin position="73"/>
        <end position="219"/>
    </location>
</feature>
<dbReference type="PROSITE" id="PS51186">
    <property type="entry name" value="GNAT"/>
    <property type="match status" value="1"/>
</dbReference>
<dbReference type="Pfam" id="PF11807">
    <property type="entry name" value="UstYa"/>
    <property type="match status" value="1"/>
</dbReference>
<dbReference type="CDD" id="cd04301">
    <property type="entry name" value="NAT_SF"/>
    <property type="match status" value="1"/>
</dbReference>
<dbReference type="PANTHER" id="PTHR33365:SF11">
    <property type="entry name" value="TAT PATHWAY SIGNAL SEQUENCE"/>
    <property type="match status" value="1"/>
</dbReference>
<organism evidence="5 6">
    <name type="scientific">Mycena chlorophos</name>
    <name type="common">Agaric fungus</name>
    <name type="synonym">Agaricus chlorophos</name>
    <dbReference type="NCBI Taxonomy" id="658473"/>
    <lineage>
        <taxon>Eukaryota</taxon>
        <taxon>Fungi</taxon>
        <taxon>Dikarya</taxon>
        <taxon>Basidiomycota</taxon>
        <taxon>Agaricomycotina</taxon>
        <taxon>Agaricomycetes</taxon>
        <taxon>Agaricomycetidae</taxon>
        <taxon>Agaricales</taxon>
        <taxon>Marasmiineae</taxon>
        <taxon>Mycenaceae</taxon>
        <taxon>Mycena</taxon>
    </lineage>
</organism>
<protein>
    <recommendedName>
        <fullName evidence="4">N-acetyltransferase domain-containing protein</fullName>
    </recommendedName>
</protein>
<evidence type="ECO:0000256" key="1">
    <source>
        <dbReference type="ARBA" id="ARBA00004685"/>
    </source>
</evidence>
<dbReference type="Gene3D" id="3.40.630.30">
    <property type="match status" value="1"/>
</dbReference>
<dbReference type="Pfam" id="PF13508">
    <property type="entry name" value="Acetyltransf_7"/>
    <property type="match status" value="1"/>
</dbReference>
<reference evidence="5" key="1">
    <citation type="submission" date="2014-09" db="EMBL/GenBank/DDBJ databases">
        <title>Genome sequence of the luminous mushroom Mycena chlorophos for searching fungal bioluminescence genes.</title>
        <authorList>
            <person name="Tanaka Y."/>
            <person name="Kasuga D."/>
            <person name="Oba Y."/>
            <person name="Hase S."/>
            <person name="Sato K."/>
            <person name="Oba Y."/>
            <person name="Sakakibara Y."/>
        </authorList>
    </citation>
    <scope>NUCLEOTIDE SEQUENCE</scope>
</reference>
<evidence type="ECO:0000256" key="3">
    <source>
        <dbReference type="ARBA" id="ARBA00035112"/>
    </source>
</evidence>
<dbReference type="SUPFAM" id="SSF55729">
    <property type="entry name" value="Acyl-CoA N-acyltransferases (Nat)"/>
    <property type="match status" value="1"/>
</dbReference>
<evidence type="ECO:0000313" key="5">
    <source>
        <dbReference type="EMBL" id="GAT60885.1"/>
    </source>
</evidence>
<dbReference type="InterPro" id="IPR021765">
    <property type="entry name" value="UstYa-like"/>
</dbReference>
<proteinExistence type="inferred from homology"/>
<dbReference type="InterPro" id="IPR016181">
    <property type="entry name" value="Acyl_CoA_acyltransferase"/>
</dbReference>
<keyword evidence="2" id="KW-0560">Oxidoreductase</keyword>
<dbReference type="InterPro" id="IPR000182">
    <property type="entry name" value="GNAT_dom"/>
</dbReference>